<protein>
    <submittedName>
        <fullName evidence="8">Uncharacterized protein</fullName>
    </submittedName>
</protein>
<keyword evidence="5" id="KW-0378">Hydrolase</keyword>
<dbReference type="CDD" id="cd01740">
    <property type="entry name" value="GATase1_FGAR_AT"/>
    <property type="match status" value="1"/>
</dbReference>
<dbReference type="NCBIfam" id="NF002957">
    <property type="entry name" value="PRK03619.1"/>
    <property type="match status" value="1"/>
</dbReference>
<dbReference type="GO" id="GO:0006189">
    <property type="term" value="P:'de novo' IMP biosynthetic process"/>
    <property type="evidence" value="ECO:0007669"/>
    <property type="project" value="InterPro"/>
</dbReference>
<dbReference type="PIRSF" id="PIRSF001586">
    <property type="entry name" value="FGAM_synth_I"/>
    <property type="match status" value="1"/>
</dbReference>
<dbReference type="Pfam" id="PF13507">
    <property type="entry name" value="GATase_5"/>
    <property type="match status" value="1"/>
</dbReference>
<reference evidence="8" key="1">
    <citation type="submission" date="2018-05" db="EMBL/GenBank/DDBJ databases">
        <authorList>
            <person name="Lanie J.A."/>
            <person name="Ng W.-L."/>
            <person name="Kazmierczak K.M."/>
            <person name="Andrzejewski T.M."/>
            <person name="Davidsen T.M."/>
            <person name="Wayne K.J."/>
            <person name="Tettelin H."/>
            <person name="Glass J.I."/>
            <person name="Rusch D."/>
            <person name="Podicherti R."/>
            <person name="Tsui H.-C.T."/>
            <person name="Winkler M.E."/>
        </authorList>
    </citation>
    <scope>NUCLEOTIDE SEQUENCE</scope>
</reference>
<dbReference type="SUPFAM" id="SSF52317">
    <property type="entry name" value="Class I glutamine amidotransferase-like"/>
    <property type="match status" value="1"/>
</dbReference>
<evidence type="ECO:0000313" key="8">
    <source>
        <dbReference type="EMBL" id="SVA22242.1"/>
    </source>
</evidence>
<evidence type="ECO:0000256" key="6">
    <source>
        <dbReference type="ARBA" id="ARBA00022840"/>
    </source>
</evidence>
<keyword evidence="4" id="KW-0658">Purine biosynthesis</keyword>
<name>A0A381U1X4_9ZZZZ</name>
<dbReference type="InterPro" id="IPR010075">
    <property type="entry name" value="PRibForGlyAmidine_synth_PurQ"/>
</dbReference>
<evidence type="ECO:0000256" key="4">
    <source>
        <dbReference type="ARBA" id="ARBA00022755"/>
    </source>
</evidence>
<proteinExistence type="inferred from homology"/>
<evidence type="ECO:0000256" key="2">
    <source>
        <dbReference type="ARBA" id="ARBA00022598"/>
    </source>
</evidence>
<evidence type="ECO:0000256" key="7">
    <source>
        <dbReference type="ARBA" id="ARBA00022962"/>
    </source>
</evidence>
<sequence>MKCGVVVFPGSNCDHDCFHILKHVFKIDAEWIWHKGDVDLSRFDLIVLPGGYSYGDYLRAGAIAQFSRVMKEVVRFANSGRMVLGICNGFQVLVESGLLPGALIQNHTQKFVCKTVSIRVENVSTPFSCECVEKTVLDIPIAHHQGSYFIGSDGLHQLVDNQQIVFRYSGPEGEVTDQYNPNGSVDNIAGIVNENKNVMGLMPHPERCADPAWPNLDGQLIFKSIIYSLQHGVLL</sequence>
<dbReference type="GO" id="GO:0004642">
    <property type="term" value="F:phosphoribosylformylglycinamidine synthase activity"/>
    <property type="evidence" value="ECO:0007669"/>
    <property type="project" value="InterPro"/>
</dbReference>
<dbReference type="EMBL" id="UINC01005584">
    <property type="protein sequence ID" value="SVA22242.1"/>
    <property type="molecule type" value="Genomic_DNA"/>
</dbReference>
<keyword evidence="6" id="KW-0067">ATP-binding</keyword>
<keyword evidence="3" id="KW-0547">Nucleotide-binding</keyword>
<dbReference type="InterPro" id="IPR029062">
    <property type="entry name" value="Class_I_gatase-like"/>
</dbReference>
<dbReference type="SMART" id="SM01211">
    <property type="entry name" value="GATase_5"/>
    <property type="match status" value="1"/>
</dbReference>
<dbReference type="GO" id="GO:0016787">
    <property type="term" value="F:hydrolase activity"/>
    <property type="evidence" value="ECO:0007669"/>
    <property type="project" value="UniProtKB-KW"/>
</dbReference>
<keyword evidence="7" id="KW-0315">Glutamine amidotransferase</keyword>
<dbReference type="AlphaFoldDB" id="A0A381U1X4"/>
<keyword evidence="1" id="KW-0963">Cytoplasm</keyword>
<keyword evidence="2" id="KW-0436">Ligase</keyword>
<gene>
    <name evidence="8" type="ORF">METZ01_LOCUS75096</name>
</gene>
<dbReference type="GO" id="GO:0005524">
    <property type="term" value="F:ATP binding"/>
    <property type="evidence" value="ECO:0007669"/>
    <property type="project" value="UniProtKB-KW"/>
</dbReference>
<evidence type="ECO:0000256" key="1">
    <source>
        <dbReference type="ARBA" id="ARBA00022490"/>
    </source>
</evidence>
<accession>A0A381U1X4</accession>
<dbReference type="HAMAP" id="MF_00421">
    <property type="entry name" value="PurQ"/>
    <property type="match status" value="1"/>
</dbReference>
<dbReference type="Gene3D" id="3.40.50.880">
    <property type="match status" value="1"/>
</dbReference>
<evidence type="ECO:0000256" key="5">
    <source>
        <dbReference type="ARBA" id="ARBA00022801"/>
    </source>
</evidence>
<dbReference type="PANTHER" id="PTHR47552:SF1">
    <property type="entry name" value="PHOSPHORIBOSYLFORMYLGLYCINAMIDINE SYNTHASE SUBUNIT PURQ"/>
    <property type="match status" value="1"/>
</dbReference>
<organism evidence="8">
    <name type="scientific">marine metagenome</name>
    <dbReference type="NCBI Taxonomy" id="408172"/>
    <lineage>
        <taxon>unclassified sequences</taxon>
        <taxon>metagenomes</taxon>
        <taxon>ecological metagenomes</taxon>
    </lineage>
</organism>
<evidence type="ECO:0000256" key="3">
    <source>
        <dbReference type="ARBA" id="ARBA00022741"/>
    </source>
</evidence>
<dbReference type="PROSITE" id="PS51273">
    <property type="entry name" value="GATASE_TYPE_1"/>
    <property type="match status" value="1"/>
</dbReference>
<dbReference type="PANTHER" id="PTHR47552">
    <property type="entry name" value="PHOSPHORIBOSYLFORMYLGLYCINAMIDINE SYNTHASE SUBUNIT PURQ"/>
    <property type="match status" value="1"/>
</dbReference>
<dbReference type="NCBIfam" id="TIGR01737">
    <property type="entry name" value="FGAM_synth_I"/>
    <property type="match status" value="1"/>
</dbReference>